<feature type="region of interest" description="Disordered" evidence="10">
    <location>
        <begin position="36"/>
        <end position="96"/>
    </location>
</feature>
<feature type="compositionally biased region" description="Low complexity" evidence="10">
    <location>
        <begin position="76"/>
        <end position="86"/>
    </location>
</feature>
<dbReference type="InterPro" id="IPR017441">
    <property type="entry name" value="Protein_kinase_ATP_BS"/>
</dbReference>
<name>A0AAD5XRV6_9FUNG</name>
<feature type="region of interest" description="Disordered" evidence="10">
    <location>
        <begin position="109"/>
        <end position="168"/>
    </location>
</feature>
<feature type="compositionally biased region" description="Low complexity" evidence="10">
    <location>
        <begin position="42"/>
        <end position="54"/>
    </location>
</feature>
<dbReference type="Gene3D" id="1.10.510.10">
    <property type="entry name" value="Transferase(Phosphotransferase) domain 1"/>
    <property type="match status" value="1"/>
</dbReference>
<comment type="catalytic activity">
    <reaction evidence="8">
        <text>L-seryl-[protein] + ATP = O-phospho-L-seryl-[protein] + ADP + H(+)</text>
        <dbReference type="Rhea" id="RHEA:17989"/>
        <dbReference type="Rhea" id="RHEA-COMP:9863"/>
        <dbReference type="Rhea" id="RHEA-COMP:11604"/>
        <dbReference type="ChEBI" id="CHEBI:15378"/>
        <dbReference type="ChEBI" id="CHEBI:29999"/>
        <dbReference type="ChEBI" id="CHEBI:30616"/>
        <dbReference type="ChEBI" id="CHEBI:83421"/>
        <dbReference type="ChEBI" id="CHEBI:456216"/>
        <dbReference type="EC" id="2.7.11.11"/>
    </reaction>
</comment>
<keyword evidence="4 9" id="KW-0547">Nucleotide-binding</keyword>
<comment type="caution">
    <text evidence="13">The sequence shown here is derived from an EMBL/GenBank/DDBJ whole genome shotgun (WGS) entry which is preliminary data.</text>
</comment>
<feature type="domain" description="Protein kinase" evidence="11">
    <location>
        <begin position="312"/>
        <end position="566"/>
    </location>
</feature>
<evidence type="ECO:0000256" key="3">
    <source>
        <dbReference type="ARBA" id="ARBA00022679"/>
    </source>
</evidence>
<dbReference type="GO" id="GO:0005829">
    <property type="term" value="C:cytosol"/>
    <property type="evidence" value="ECO:0007669"/>
    <property type="project" value="TreeGrafter"/>
</dbReference>
<dbReference type="Gene3D" id="3.30.200.20">
    <property type="entry name" value="Phosphorylase Kinase, domain 1"/>
    <property type="match status" value="1"/>
</dbReference>
<evidence type="ECO:0000313" key="14">
    <source>
        <dbReference type="Proteomes" id="UP001212152"/>
    </source>
</evidence>
<dbReference type="InterPro" id="IPR008271">
    <property type="entry name" value="Ser/Thr_kinase_AS"/>
</dbReference>
<dbReference type="Proteomes" id="UP001212152">
    <property type="component" value="Unassembled WGS sequence"/>
</dbReference>
<keyword evidence="5 13" id="KW-0418">Kinase</keyword>
<evidence type="ECO:0000256" key="5">
    <source>
        <dbReference type="ARBA" id="ARBA00022777"/>
    </source>
</evidence>
<dbReference type="InterPro" id="IPR000961">
    <property type="entry name" value="AGC-kinase_C"/>
</dbReference>
<keyword evidence="3" id="KW-0808">Transferase</keyword>
<feature type="binding site" evidence="9">
    <location>
        <position position="346"/>
    </location>
    <ligand>
        <name>ATP</name>
        <dbReference type="ChEBI" id="CHEBI:30616"/>
    </ligand>
</feature>
<evidence type="ECO:0000256" key="8">
    <source>
        <dbReference type="ARBA" id="ARBA00047454"/>
    </source>
</evidence>
<feature type="region of interest" description="Disordered" evidence="10">
    <location>
        <begin position="204"/>
        <end position="239"/>
    </location>
</feature>
<evidence type="ECO:0000256" key="6">
    <source>
        <dbReference type="ARBA" id="ARBA00022840"/>
    </source>
</evidence>
<dbReference type="GO" id="GO:0004691">
    <property type="term" value="F:cAMP-dependent protein kinase activity"/>
    <property type="evidence" value="ECO:0007669"/>
    <property type="project" value="UniProtKB-EC"/>
</dbReference>
<dbReference type="PANTHER" id="PTHR24353:SF153">
    <property type="entry name" value="CAMP-DEPENDENT PROTEIN KINASE CATALYTIC SUBUNIT 1"/>
    <property type="match status" value="1"/>
</dbReference>
<sequence length="633" mass="68839">MAANQAGKSLSLPRKNSLGDKLGAIKGALIKKLSAGNLTTADDSSSSDLGSSEDVTPKLSEALAGLPSLPQAQSATTTTTTTTTTTPLQIIAPRQNSLNRANSIGKGQLKVQTQGSAGASASSQQQQKGPPMVERTSVTAKTGSLRPKSGLVKNKQIHGSMPMDPTPAYELRSVKSSAQIQGAISEDTGSAEALDQISELKLHSPSTPSFANSSVDNSAESLGASAGTGVPNASAMGKHARSLPKISTLFTAGKKTRASSATPGCDSMISPVSPSVSSIPLTQTTRKGTLSAYEIAPNSAPGLHRDYNLDDFHIIRRVGKGGFANVFLVRLKHSTGRYYALKAIKKHDVVKLKQDKQVMNEKNILRDISHPFIVELYHTFQNPTYLFMTMEYVAGGDLFSYLRKVSRFSEEAARFYTSEVLISLEYLHQNHIVYRDLKPENILLDTTGHIKLADFGFAKVVKKTTQSFCGTPDYIAAEIVANKPYNKAVDWWSFGVLVFELISGKTPFGDESSDKIYDNIQLGKIKWHPLVKGSAKDLVRRLLDMDPEKRLGSQGDGGEIKTHAWYKPLTWQKVQARQTVPPFVPSVDPPEIIEKDRIARGVRPDEYMEALKSPVNAHGFFNVDPFVELFKDF</sequence>
<evidence type="ECO:0000256" key="1">
    <source>
        <dbReference type="ARBA" id="ARBA00012444"/>
    </source>
</evidence>
<dbReference type="InterPro" id="IPR000719">
    <property type="entry name" value="Prot_kinase_dom"/>
</dbReference>
<feature type="compositionally biased region" description="Low complexity" evidence="10">
    <location>
        <begin position="114"/>
        <end position="127"/>
    </location>
</feature>
<accession>A0AAD5XRV6</accession>
<dbReference type="AlphaFoldDB" id="A0AAD5XRV6"/>
<dbReference type="PANTHER" id="PTHR24353">
    <property type="entry name" value="CYCLIC NUCLEOTIDE-DEPENDENT PROTEIN KINASE"/>
    <property type="match status" value="1"/>
</dbReference>
<dbReference type="EC" id="2.7.11.11" evidence="1"/>
<dbReference type="PROSITE" id="PS00108">
    <property type="entry name" value="PROTEIN_KINASE_ST"/>
    <property type="match status" value="1"/>
</dbReference>
<dbReference type="InterPro" id="IPR011009">
    <property type="entry name" value="Kinase-like_dom_sf"/>
</dbReference>
<dbReference type="PROSITE" id="PS00107">
    <property type="entry name" value="PROTEIN_KINASE_ATP"/>
    <property type="match status" value="1"/>
</dbReference>
<reference evidence="13" key="1">
    <citation type="submission" date="2020-05" db="EMBL/GenBank/DDBJ databases">
        <title>Phylogenomic resolution of chytrid fungi.</title>
        <authorList>
            <person name="Stajich J.E."/>
            <person name="Amses K."/>
            <person name="Simmons R."/>
            <person name="Seto K."/>
            <person name="Myers J."/>
            <person name="Bonds A."/>
            <person name="Quandt C.A."/>
            <person name="Barry K."/>
            <person name="Liu P."/>
            <person name="Grigoriev I."/>
            <person name="Longcore J.E."/>
            <person name="James T.Y."/>
        </authorList>
    </citation>
    <scope>NUCLEOTIDE SEQUENCE</scope>
    <source>
        <strain evidence="13">JEL0379</strain>
    </source>
</reference>
<feature type="domain" description="AGC-kinase C-terminal" evidence="12">
    <location>
        <begin position="567"/>
        <end position="633"/>
    </location>
</feature>
<organism evidence="13 14">
    <name type="scientific">Geranomyces variabilis</name>
    <dbReference type="NCBI Taxonomy" id="109894"/>
    <lineage>
        <taxon>Eukaryota</taxon>
        <taxon>Fungi</taxon>
        <taxon>Fungi incertae sedis</taxon>
        <taxon>Chytridiomycota</taxon>
        <taxon>Chytridiomycota incertae sedis</taxon>
        <taxon>Chytridiomycetes</taxon>
        <taxon>Spizellomycetales</taxon>
        <taxon>Powellomycetaceae</taxon>
        <taxon>Geranomyces</taxon>
    </lineage>
</organism>
<evidence type="ECO:0000313" key="13">
    <source>
        <dbReference type="EMBL" id="KAJ3179596.1"/>
    </source>
</evidence>
<evidence type="ECO:0000259" key="11">
    <source>
        <dbReference type="PROSITE" id="PS50011"/>
    </source>
</evidence>
<feature type="compositionally biased region" description="Polar residues" evidence="10">
    <location>
        <begin position="204"/>
        <end position="220"/>
    </location>
</feature>
<dbReference type="SMART" id="SM00220">
    <property type="entry name" value="S_TKc"/>
    <property type="match status" value="1"/>
</dbReference>
<evidence type="ECO:0000256" key="9">
    <source>
        <dbReference type="PROSITE-ProRule" id="PRU10141"/>
    </source>
</evidence>
<dbReference type="PROSITE" id="PS51285">
    <property type="entry name" value="AGC_KINASE_CTER"/>
    <property type="match status" value="1"/>
</dbReference>
<evidence type="ECO:0000256" key="10">
    <source>
        <dbReference type="SAM" id="MobiDB-lite"/>
    </source>
</evidence>
<dbReference type="GO" id="GO:0005524">
    <property type="term" value="F:ATP binding"/>
    <property type="evidence" value="ECO:0007669"/>
    <property type="project" value="UniProtKB-UniRule"/>
</dbReference>
<dbReference type="PROSITE" id="PS50011">
    <property type="entry name" value="PROTEIN_KINASE_DOM"/>
    <property type="match status" value="1"/>
</dbReference>
<protein>
    <recommendedName>
        <fullName evidence="1">cAMP-dependent protein kinase</fullName>
        <ecNumber evidence="1">2.7.11.11</ecNumber>
    </recommendedName>
</protein>
<dbReference type="Pfam" id="PF00069">
    <property type="entry name" value="Pkinase"/>
    <property type="match status" value="1"/>
</dbReference>
<evidence type="ECO:0000259" key="12">
    <source>
        <dbReference type="PROSITE" id="PS51285"/>
    </source>
</evidence>
<dbReference type="SUPFAM" id="SSF56112">
    <property type="entry name" value="Protein kinase-like (PK-like)"/>
    <property type="match status" value="1"/>
</dbReference>
<keyword evidence="2" id="KW-0723">Serine/threonine-protein kinase</keyword>
<gene>
    <name evidence="13" type="primary">PKA1_1</name>
    <name evidence="13" type="ORF">HDU87_002802</name>
</gene>
<evidence type="ECO:0000256" key="2">
    <source>
        <dbReference type="ARBA" id="ARBA00022527"/>
    </source>
</evidence>
<dbReference type="FunFam" id="3.30.200.20:FF:000042">
    <property type="entry name" value="Aurora kinase A"/>
    <property type="match status" value="1"/>
</dbReference>
<dbReference type="GO" id="GO:0005634">
    <property type="term" value="C:nucleus"/>
    <property type="evidence" value="ECO:0007669"/>
    <property type="project" value="TreeGrafter"/>
</dbReference>
<comment type="catalytic activity">
    <reaction evidence="7">
        <text>L-threonyl-[protein] + ATP = O-phospho-L-threonyl-[protein] + ADP + H(+)</text>
        <dbReference type="Rhea" id="RHEA:46608"/>
        <dbReference type="Rhea" id="RHEA-COMP:11060"/>
        <dbReference type="Rhea" id="RHEA-COMP:11605"/>
        <dbReference type="ChEBI" id="CHEBI:15378"/>
        <dbReference type="ChEBI" id="CHEBI:30013"/>
        <dbReference type="ChEBI" id="CHEBI:30616"/>
        <dbReference type="ChEBI" id="CHEBI:61977"/>
        <dbReference type="ChEBI" id="CHEBI:456216"/>
        <dbReference type="EC" id="2.7.11.11"/>
    </reaction>
</comment>
<dbReference type="EMBL" id="JADGJQ010000020">
    <property type="protein sequence ID" value="KAJ3179596.1"/>
    <property type="molecule type" value="Genomic_DNA"/>
</dbReference>
<keyword evidence="14" id="KW-1185">Reference proteome</keyword>
<proteinExistence type="predicted"/>
<keyword evidence="6 9" id="KW-0067">ATP-binding</keyword>
<evidence type="ECO:0000256" key="7">
    <source>
        <dbReference type="ARBA" id="ARBA00047292"/>
    </source>
</evidence>
<dbReference type="GO" id="GO:0005952">
    <property type="term" value="C:cAMP-dependent protein kinase complex"/>
    <property type="evidence" value="ECO:0007669"/>
    <property type="project" value="TreeGrafter"/>
</dbReference>
<evidence type="ECO:0000256" key="4">
    <source>
        <dbReference type="ARBA" id="ARBA00022741"/>
    </source>
</evidence>
<dbReference type="FunFam" id="1.10.510.10:FF:000008">
    <property type="entry name" value="Non-specific serine/threonine protein kinase"/>
    <property type="match status" value="1"/>
</dbReference>